<evidence type="ECO:0000256" key="10">
    <source>
        <dbReference type="ARBA" id="ARBA00022840"/>
    </source>
</evidence>
<keyword evidence="10" id="KW-0067">ATP-binding</keyword>
<feature type="transmembrane region" description="Helical" evidence="14">
    <location>
        <begin position="34"/>
        <end position="54"/>
    </location>
</feature>
<feature type="transmembrane region" description="Helical" evidence="14">
    <location>
        <begin position="10"/>
        <end position="28"/>
    </location>
</feature>
<evidence type="ECO:0000256" key="3">
    <source>
        <dbReference type="ARBA" id="ARBA00012438"/>
    </source>
</evidence>
<evidence type="ECO:0000256" key="4">
    <source>
        <dbReference type="ARBA" id="ARBA00022475"/>
    </source>
</evidence>
<evidence type="ECO:0000256" key="5">
    <source>
        <dbReference type="ARBA" id="ARBA00022553"/>
    </source>
</evidence>
<reference evidence="16 17" key="1">
    <citation type="submission" date="2016-10" db="EMBL/GenBank/DDBJ databases">
        <authorList>
            <person name="Varghese N."/>
            <person name="Submissions S."/>
        </authorList>
    </citation>
    <scope>NUCLEOTIDE SEQUENCE [LARGE SCALE GENOMIC DNA]</scope>
    <source>
        <strain evidence="16 17">DSM 20748</strain>
    </source>
</reference>
<dbReference type="RefSeq" id="WP_093108169.1">
    <property type="nucleotide sequence ID" value="NZ_FNOS01000009.1"/>
</dbReference>
<evidence type="ECO:0000256" key="8">
    <source>
        <dbReference type="ARBA" id="ARBA00022741"/>
    </source>
</evidence>
<evidence type="ECO:0000256" key="2">
    <source>
        <dbReference type="ARBA" id="ARBA00004651"/>
    </source>
</evidence>
<keyword evidence="4" id="KW-1003">Cell membrane</keyword>
<evidence type="ECO:0000256" key="7">
    <source>
        <dbReference type="ARBA" id="ARBA00022692"/>
    </source>
</evidence>
<evidence type="ECO:0000313" key="17">
    <source>
        <dbReference type="Proteomes" id="UP000198647"/>
    </source>
</evidence>
<dbReference type="PANTHER" id="PTHR45453:SF2">
    <property type="entry name" value="HISTIDINE KINASE"/>
    <property type="match status" value="1"/>
</dbReference>
<evidence type="ECO:0000313" key="16">
    <source>
        <dbReference type="EMBL" id="SDY31015.1"/>
    </source>
</evidence>
<evidence type="ECO:0000256" key="13">
    <source>
        <dbReference type="ARBA" id="ARBA00023136"/>
    </source>
</evidence>
<dbReference type="EC" id="2.7.13.3" evidence="3"/>
<evidence type="ECO:0000259" key="15">
    <source>
        <dbReference type="PROSITE" id="PS50109"/>
    </source>
</evidence>
<dbReference type="InterPro" id="IPR005467">
    <property type="entry name" value="His_kinase_dom"/>
</dbReference>
<dbReference type="InterPro" id="IPR004358">
    <property type="entry name" value="Sig_transdc_His_kin-like_C"/>
</dbReference>
<sequence>MKLFLKEHQLLFFVQVVQFTSIAFLLYIDGYTNIPVLMYVLGLAFFFLFVYLVYQYVTRKRIYERLGKSMGSLDEAMEHSGDTPFAEAFDDLLKRQYQLYQQELMETAKQKEEHLMFIERWVHQMKTPLSVIELTSKEVEEPASSNIREETDRMKNGLKNVLYMTRMRSVEDDFKVEPVSLGDSVEEVVEDNKRYFIRNQVYPKMETTDAFVETDKKWLGFILHQFVQNAVKYSTGKAQQVVISNYQVQDHYVLEVKDFGIGIPPEDQRRIYNPFFTGAHGRAYRESTGMGLYIVKEIVDHLNHVIEMESVVGEGTTFRIIFSDTQSLFSV</sequence>
<evidence type="ECO:0000256" key="11">
    <source>
        <dbReference type="ARBA" id="ARBA00022989"/>
    </source>
</evidence>
<accession>A0A1H3IUL6</accession>
<dbReference type="PANTHER" id="PTHR45453">
    <property type="entry name" value="PHOSPHATE REGULON SENSOR PROTEIN PHOR"/>
    <property type="match status" value="1"/>
</dbReference>
<dbReference type="InterPro" id="IPR050351">
    <property type="entry name" value="BphY/WalK/GraS-like"/>
</dbReference>
<dbReference type="SUPFAM" id="SSF55874">
    <property type="entry name" value="ATPase domain of HSP90 chaperone/DNA topoisomerase II/histidine kinase"/>
    <property type="match status" value="1"/>
</dbReference>
<evidence type="ECO:0000256" key="12">
    <source>
        <dbReference type="ARBA" id="ARBA00023012"/>
    </source>
</evidence>
<comment type="caution">
    <text evidence="16">The sequence shown here is derived from an EMBL/GenBank/DDBJ whole genome shotgun (WGS) entry which is preliminary data.</text>
</comment>
<dbReference type="Gene3D" id="3.30.565.10">
    <property type="entry name" value="Histidine kinase-like ATPase, C-terminal domain"/>
    <property type="match status" value="1"/>
</dbReference>
<keyword evidence="7 14" id="KW-0812">Transmembrane</keyword>
<dbReference type="InterPro" id="IPR036890">
    <property type="entry name" value="HATPase_C_sf"/>
</dbReference>
<evidence type="ECO:0000256" key="1">
    <source>
        <dbReference type="ARBA" id="ARBA00000085"/>
    </source>
</evidence>
<keyword evidence="6" id="KW-0808">Transferase</keyword>
<dbReference type="CDD" id="cd00082">
    <property type="entry name" value="HisKA"/>
    <property type="match status" value="1"/>
</dbReference>
<keyword evidence="8" id="KW-0547">Nucleotide-binding</keyword>
<keyword evidence="17" id="KW-1185">Reference proteome</keyword>
<dbReference type="Pfam" id="PF02518">
    <property type="entry name" value="HATPase_c"/>
    <property type="match status" value="1"/>
</dbReference>
<protein>
    <recommendedName>
        <fullName evidence="3">histidine kinase</fullName>
        <ecNumber evidence="3">2.7.13.3</ecNumber>
    </recommendedName>
</protein>
<comment type="catalytic activity">
    <reaction evidence="1">
        <text>ATP + protein L-histidine = ADP + protein N-phospho-L-histidine.</text>
        <dbReference type="EC" id="2.7.13.3"/>
    </reaction>
</comment>
<keyword evidence="13 14" id="KW-0472">Membrane</keyword>
<dbReference type="GO" id="GO:0016301">
    <property type="term" value="F:kinase activity"/>
    <property type="evidence" value="ECO:0007669"/>
    <property type="project" value="UniProtKB-KW"/>
</dbReference>
<keyword evidence="5" id="KW-0597">Phosphoprotein</keyword>
<dbReference type="InterPro" id="IPR003594">
    <property type="entry name" value="HATPase_dom"/>
</dbReference>
<feature type="domain" description="Histidine kinase" evidence="15">
    <location>
        <begin position="120"/>
        <end position="326"/>
    </location>
</feature>
<dbReference type="InterPro" id="IPR003661">
    <property type="entry name" value="HisK_dim/P_dom"/>
</dbReference>
<proteinExistence type="predicted"/>
<dbReference type="PRINTS" id="PR00344">
    <property type="entry name" value="BCTRLSENSOR"/>
</dbReference>
<keyword evidence="11 14" id="KW-1133">Transmembrane helix</keyword>
<dbReference type="SMART" id="SM00387">
    <property type="entry name" value="HATPase_c"/>
    <property type="match status" value="1"/>
</dbReference>
<evidence type="ECO:0000256" key="14">
    <source>
        <dbReference type="SAM" id="Phobius"/>
    </source>
</evidence>
<evidence type="ECO:0000256" key="9">
    <source>
        <dbReference type="ARBA" id="ARBA00022777"/>
    </source>
</evidence>
<evidence type="ECO:0000256" key="6">
    <source>
        <dbReference type="ARBA" id="ARBA00022679"/>
    </source>
</evidence>
<gene>
    <name evidence="16" type="ORF">SAMN04488081_2600</name>
</gene>
<comment type="subcellular location">
    <subcellularLocation>
        <location evidence="2">Cell membrane</location>
        <topology evidence="2">Multi-pass membrane protein</topology>
    </subcellularLocation>
</comment>
<dbReference type="PROSITE" id="PS50109">
    <property type="entry name" value="HIS_KIN"/>
    <property type="match status" value="1"/>
</dbReference>
<keyword evidence="9 16" id="KW-0418">Kinase</keyword>
<keyword evidence="12" id="KW-0902">Two-component regulatory system</keyword>
<dbReference type="Proteomes" id="UP000198647">
    <property type="component" value="Unassembled WGS sequence"/>
</dbReference>
<name>A0A1H3IUL6_9BACI</name>
<organism evidence="16 17">
    <name type="scientific">Salimicrobium album</name>
    <dbReference type="NCBI Taxonomy" id="50717"/>
    <lineage>
        <taxon>Bacteria</taxon>
        <taxon>Bacillati</taxon>
        <taxon>Bacillota</taxon>
        <taxon>Bacilli</taxon>
        <taxon>Bacillales</taxon>
        <taxon>Bacillaceae</taxon>
        <taxon>Salimicrobium</taxon>
    </lineage>
</organism>
<dbReference type="EMBL" id="FNOS01000009">
    <property type="protein sequence ID" value="SDY31015.1"/>
    <property type="molecule type" value="Genomic_DNA"/>
</dbReference>